<dbReference type="AlphaFoldDB" id="A0A0L7RHP9"/>
<gene>
    <name evidence="1" type="ORF">WH47_06969</name>
</gene>
<sequence length="77" mass="8732">MNFHGKHVSTAHKTQMNAARRSQTDTFLYGAGEQLCATETWFCRVKPGSHGAIRRPRDFAAMTLCNSSYLDFCALYR</sequence>
<evidence type="ECO:0000313" key="2">
    <source>
        <dbReference type="Proteomes" id="UP000053825"/>
    </source>
</evidence>
<dbReference type="Proteomes" id="UP000053825">
    <property type="component" value="Unassembled WGS sequence"/>
</dbReference>
<dbReference type="EMBL" id="KQ414591">
    <property type="protein sequence ID" value="KOC70271.1"/>
    <property type="molecule type" value="Genomic_DNA"/>
</dbReference>
<reference evidence="1 2" key="1">
    <citation type="submission" date="2015-07" db="EMBL/GenBank/DDBJ databases">
        <title>The genome of Habropoda laboriosa.</title>
        <authorList>
            <person name="Pan H."/>
            <person name="Kapheim K."/>
        </authorList>
    </citation>
    <scope>NUCLEOTIDE SEQUENCE [LARGE SCALE GENOMIC DNA]</scope>
    <source>
        <strain evidence="1">0110345459</strain>
    </source>
</reference>
<organism evidence="1 2">
    <name type="scientific">Habropoda laboriosa</name>
    <dbReference type="NCBI Taxonomy" id="597456"/>
    <lineage>
        <taxon>Eukaryota</taxon>
        <taxon>Metazoa</taxon>
        <taxon>Ecdysozoa</taxon>
        <taxon>Arthropoda</taxon>
        <taxon>Hexapoda</taxon>
        <taxon>Insecta</taxon>
        <taxon>Pterygota</taxon>
        <taxon>Neoptera</taxon>
        <taxon>Endopterygota</taxon>
        <taxon>Hymenoptera</taxon>
        <taxon>Apocrita</taxon>
        <taxon>Aculeata</taxon>
        <taxon>Apoidea</taxon>
        <taxon>Anthophila</taxon>
        <taxon>Apidae</taxon>
        <taxon>Habropoda</taxon>
    </lineage>
</organism>
<accession>A0A0L7RHP9</accession>
<proteinExistence type="predicted"/>
<name>A0A0L7RHP9_9HYME</name>
<protein>
    <submittedName>
        <fullName evidence="1">Uncharacterized protein</fullName>
    </submittedName>
</protein>
<keyword evidence="2" id="KW-1185">Reference proteome</keyword>
<evidence type="ECO:0000313" key="1">
    <source>
        <dbReference type="EMBL" id="KOC70271.1"/>
    </source>
</evidence>